<evidence type="ECO:0000313" key="1">
    <source>
        <dbReference type="EMBL" id="KYC55879.1"/>
    </source>
</evidence>
<dbReference type="AlphaFoldDB" id="A0A150JF53"/>
<proteinExistence type="predicted"/>
<accession>A0A150JF53</accession>
<accession>A0A150JEL1</accession>
<gene>
    <name evidence="1" type="ORF">APG09_01537</name>
</gene>
<reference evidence="1" key="1">
    <citation type="journal article" date="2016" name="ISME J.">
        <title>Chasing the elusive Euryarchaeota class WSA2: genomes reveal a uniquely fastidious methyl-reducing methanogen.</title>
        <authorList>
            <person name="Nobu M.K."/>
            <person name="Narihiro T."/>
            <person name="Kuroda K."/>
            <person name="Mei R."/>
            <person name="Liu W.T."/>
        </authorList>
    </citation>
    <scope>NUCLEOTIDE SEQUENCE [LARGE SCALE GENOMIC DNA]</scope>
    <source>
        <strain evidence="1">ADurb1213_Bin02801</strain>
    </source>
</reference>
<name>A0A150JF53_9EURY</name>
<organism evidence="1">
    <name type="scientific">Candidatus Methanofastidiosum methylothiophilum</name>
    <dbReference type="NCBI Taxonomy" id="1705564"/>
    <lineage>
        <taxon>Archaea</taxon>
        <taxon>Methanobacteriati</taxon>
        <taxon>Methanobacteriota</taxon>
        <taxon>Stenosarchaea group</taxon>
        <taxon>Candidatus Methanofastidiosia</taxon>
        <taxon>Candidatus Methanofastidiosales</taxon>
        <taxon>Candidatus Methanofastidiosaceae</taxon>
        <taxon>Candidatus Methanofastidiosum</taxon>
    </lineage>
</organism>
<protein>
    <submittedName>
        <fullName evidence="1">Uncharacterized protein</fullName>
    </submittedName>
</protein>
<comment type="caution">
    <text evidence="1">The sequence shown here is derived from an EMBL/GenBank/DDBJ whole genome shotgun (WGS) entry which is preliminary data.</text>
</comment>
<sequence length="32" mass="3311">MIRRKFSAVNGIFNLSGIGVSILDSLASVSAS</sequence>
<dbReference type="EMBL" id="LNJE01000030">
    <property type="protein sequence ID" value="KYC55879.1"/>
    <property type="molecule type" value="Genomic_DNA"/>
</dbReference>